<reference evidence="1" key="1">
    <citation type="submission" date="2022-03" db="EMBL/GenBank/DDBJ databases">
        <title>Genomic analyses of argali, domestic sheep and their hybrids provide insights into chromosomal evolution, heterosis and genetic basis of agronomic traits.</title>
        <authorList>
            <person name="Li M."/>
        </authorList>
    </citation>
    <scope>NUCLEOTIDE SEQUENCE</scope>
    <source>
        <strain evidence="1">F1 hybrid</strain>
    </source>
</reference>
<evidence type="ECO:0000313" key="1">
    <source>
        <dbReference type="EMBL" id="KAI4585865.1"/>
    </source>
</evidence>
<organism evidence="1 2">
    <name type="scientific">Ovis ammon polii x Ovis aries</name>
    <dbReference type="NCBI Taxonomy" id="2918886"/>
    <lineage>
        <taxon>Eukaryota</taxon>
        <taxon>Metazoa</taxon>
        <taxon>Chordata</taxon>
        <taxon>Craniata</taxon>
        <taxon>Vertebrata</taxon>
        <taxon>Euteleostomi</taxon>
        <taxon>Mammalia</taxon>
        <taxon>Eutheria</taxon>
        <taxon>Laurasiatheria</taxon>
        <taxon>Artiodactyla</taxon>
        <taxon>Ruminantia</taxon>
        <taxon>Pecora</taxon>
        <taxon>Bovidae</taxon>
        <taxon>Caprinae</taxon>
        <taxon>Ovis</taxon>
    </lineage>
</organism>
<keyword evidence="2" id="KW-1185">Reference proteome</keyword>
<dbReference type="EMBL" id="CM043029">
    <property type="protein sequence ID" value="KAI4585865.1"/>
    <property type="molecule type" value="Genomic_DNA"/>
</dbReference>
<accession>A0ACB9V8Q2</accession>
<comment type="caution">
    <text evidence="1">The sequence shown here is derived from an EMBL/GenBank/DDBJ whole genome shotgun (WGS) entry which is preliminary data.</text>
</comment>
<proteinExistence type="predicted"/>
<evidence type="ECO:0000313" key="2">
    <source>
        <dbReference type="Proteomes" id="UP001057279"/>
    </source>
</evidence>
<dbReference type="Proteomes" id="UP001057279">
    <property type="component" value="Linkage Group LG04"/>
</dbReference>
<protein>
    <submittedName>
        <fullName evidence="1">Uncharacterized protein</fullName>
    </submittedName>
</protein>
<name>A0ACB9V8Q2_9CETA</name>
<sequence length="129" mass="14714">MMNEDAAQKSDSGEKFNGSSQRRKKPKKDFSSCSFCVHYILWHVCVDVPFSLHRQCTGLRKSTEMNGTPKKSKQKVKVLLCPDDALSCVVEEQHYQKAERLRIVCDITLSAYWMPLVSSGSDVWGRKVK</sequence>
<gene>
    <name evidence="1" type="ORF">MJG53_006099</name>
</gene>